<dbReference type="GO" id="GO:0110031">
    <property type="term" value="P:negative regulation of G2/MI transition of meiotic cell cycle"/>
    <property type="evidence" value="ECO:0007669"/>
    <property type="project" value="TreeGrafter"/>
</dbReference>
<dbReference type="EMBL" id="BART01029738">
    <property type="protein sequence ID" value="GAH10223.1"/>
    <property type="molecule type" value="Genomic_DNA"/>
</dbReference>
<reference evidence="7" key="1">
    <citation type="journal article" date="2014" name="Front. Microbiol.">
        <title>High frequency of phylogenetically diverse reductive dehalogenase-homologous genes in deep subseafloor sedimentary metagenomes.</title>
        <authorList>
            <person name="Kawai M."/>
            <person name="Futagami T."/>
            <person name="Toyoda A."/>
            <person name="Takaki Y."/>
            <person name="Nishi S."/>
            <person name="Hori S."/>
            <person name="Arai W."/>
            <person name="Tsubouchi T."/>
            <person name="Morono Y."/>
            <person name="Uchiyama I."/>
            <person name="Ito T."/>
            <person name="Fujiyama A."/>
            <person name="Inagaki F."/>
            <person name="Takami H."/>
        </authorList>
    </citation>
    <scope>NUCLEOTIDE SEQUENCE</scope>
    <source>
        <strain evidence="7">Expedition CK06-06</strain>
    </source>
</reference>
<evidence type="ECO:0000259" key="6">
    <source>
        <dbReference type="PROSITE" id="PS50011"/>
    </source>
</evidence>
<evidence type="ECO:0000256" key="4">
    <source>
        <dbReference type="ARBA" id="ARBA00022840"/>
    </source>
</evidence>
<dbReference type="Gene3D" id="1.10.510.10">
    <property type="entry name" value="Transferase(Phosphotransferase) domain 1"/>
    <property type="match status" value="1"/>
</dbReference>
<protein>
    <recommendedName>
        <fullName evidence="6">Protein kinase domain-containing protein</fullName>
    </recommendedName>
</protein>
<dbReference type="PROSITE" id="PS00108">
    <property type="entry name" value="PROTEIN_KINASE_ST"/>
    <property type="match status" value="1"/>
</dbReference>
<accession>X1ENJ6</accession>
<dbReference type="PANTHER" id="PTHR11042:SF190">
    <property type="entry name" value="MITOSIS INHIBITOR PROTEIN KINASE MIK1"/>
    <property type="match status" value="1"/>
</dbReference>
<evidence type="ECO:0000256" key="1">
    <source>
        <dbReference type="ARBA" id="ARBA00022679"/>
    </source>
</evidence>
<dbReference type="GO" id="GO:0005524">
    <property type="term" value="F:ATP binding"/>
    <property type="evidence" value="ECO:0007669"/>
    <property type="project" value="UniProtKB-KW"/>
</dbReference>
<gene>
    <name evidence="7" type="ORF">S01H4_52111</name>
</gene>
<dbReference type="PROSITE" id="PS50011">
    <property type="entry name" value="PROTEIN_KINASE_DOM"/>
    <property type="match status" value="1"/>
</dbReference>
<keyword evidence="3" id="KW-0418">Kinase</keyword>
<dbReference type="GO" id="GO:0005737">
    <property type="term" value="C:cytoplasm"/>
    <property type="evidence" value="ECO:0007669"/>
    <property type="project" value="TreeGrafter"/>
</dbReference>
<feature type="non-terminal residue" evidence="7">
    <location>
        <position position="1"/>
    </location>
</feature>
<organism evidence="7">
    <name type="scientific">marine sediment metagenome</name>
    <dbReference type="NCBI Taxonomy" id="412755"/>
    <lineage>
        <taxon>unclassified sequences</taxon>
        <taxon>metagenomes</taxon>
        <taxon>ecological metagenomes</taxon>
    </lineage>
</organism>
<dbReference type="PANTHER" id="PTHR11042">
    <property type="entry name" value="EUKARYOTIC TRANSLATION INITIATION FACTOR 2-ALPHA KINASE EIF2-ALPHA KINASE -RELATED"/>
    <property type="match status" value="1"/>
</dbReference>
<keyword evidence="1" id="KW-0808">Transferase</keyword>
<sequence>QFPLYILMELASDGTLQNLIDQRIETKQFFTSEELRSIMLDLASGMKVINEKLVHRDIKPDNILIKKDVLKISDFGLSKIVGMATRTQTFKGIQHIMYTAPEAWKQEENTIAMDIYSMGIVFYELATLIHPYKVKPLGDNVEAWKNAHLMIIPDDPRKHNENIDLRLSQIIQKMISKRPTDRYSSWDEIISRLKSSNNTYEPRQDISQLVERALETKHIEEMEESKLKSETYKRKEHEGIVEYAFNDISKAIKEIVENFNSASDVA</sequence>
<dbReference type="SUPFAM" id="SSF56112">
    <property type="entry name" value="Protein kinase-like (PK-like)"/>
    <property type="match status" value="1"/>
</dbReference>
<feature type="domain" description="Protein kinase" evidence="6">
    <location>
        <begin position="1"/>
        <end position="200"/>
    </location>
</feature>
<dbReference type="GO" id="GO:0004672">
    <property type="term" value="F:protein kinase activity"/>
    <property type="evidence" value="ECO:0007669"/>
    <property type="project" value="InterPro"/>
</dbReference>
<evidence type="ECO:0000256" key="5">
    <source>
        <dbReference type="ARBA" id="ARBA00037982"/>
    </source>
</evidence>
<feature type="non-terminal residue" evidence="7">
    <location>
        <position position="266"/>
    </location>
</feature>
<keyword evidence="2" id="KW-0547">Nucleotide-binding</keyword>
<dbReference type="SMART" id="SM00220">
    <property type="entry name" value="S_TKc"/>
    <property type="match status" value="1"/>
</dbReference>
<comment type="caution">
    <text evidence="7">The sequence shown here is derived from an EMBL/GenBank/DDBJ whole genome shotgun (WGS) entry which is preliminary data.</text>
</comment>
<dbReference type="Pfam" id="PF00069">
    <property type="entry name" value="Pkinase"/>
    <property type="match status" value="1"/>
</dbReference>
<dbReference type="CDD" id="cd14014">
    <property type="entry name" value="STKc_PknB_like"/>
    <property type="match status" value="1"/>
</dbReference>
<dbReference type="GO" id="GO:0005634">
    <property type="term" value="C:nucleus"/>
    <property type="evidence" value="ECO:0007669"/>
    <property type="project" value="TreeGrafter"/>
</dbReference>
<evidence type="ECO:0000256" key="2">
    <source>
        <dbReference type="ARBA" id="ARBA00022741"/>
    </source>
</evidence>
<proteinExistence type="inferred from homology"/>
<dbReference type="InterPro" id="IPR008271">
    <property type="entry name" value="Ser/Thr_kinase_AS"/>
</dbReference>
<dbReference type="AlphaFoldDB" id="X1ENJ6"/>
<evidence type="ECO:0000256" key="3">
    <source>
        <dbReference type="ARBA" id="ARBA00022777"/>
    </source>
</evidence>
<dbReference type="InterPro" id="IPR000719">
    <property type="entry name" value="Prot_kinase_dom"/>
</dbReference>
<keyword evidence="4" id="KW-0067">ATP-binding</keyword>
<comment type="similarity">
    <text evidence="5">Belongs to the protein kinase superfamily. Ser/Thr protein kinase family. GCN2 subfamily.</text>
</comment>
<dbReference type="InterPro" id="IPR011009">
    <property type="entry name" value="Kinase-like_dom_sf"/>
</dbReference>
<name>X1ENJ6_9ZZZZ</name>
<dbReference type="InterPro" id="IPR050339">
    <property type="entry name" value="CC_SR_Kinase"/>
</dbReference>
<evidence type="ECO:0000313" key="7">
    <source>
        <dbReference type="EMBL" id="GAH10223.1"/>
    </source>
</evidence>